<dbReference type="EMBL" id="MGGW01000017">
    <property type="protein sequence ID" value="OGM54231.1"/>
    <property type="molecule type" value="Genomic_DNA"/>
</dbReference>
<protein>
    <submittedName>
        <fullName evidence="1">Uncharacterized protein</fullName>
    </submittedName>
</protein>
<gene>
    <name evidence="1" type="ORF">A3E44_00980</name>
</gene>
<organism evidence="1 2">
    <name type="scientific">Candidatus Woesebacteria bacterium RIFCSPHIGHO2_12_FULL_41_24</name>
    <dbReference type="NCBI Taxonomy" id="1802510"/>
    <lineage>
        <taxon>Bacteria</taxon>
        <taxon>Candidatus Woeseibacteriota</taxon>
    </lineage>
</organism>
<dbReference type="Proteomes" id="UP000178603">
    <property type="component" value="Unassembled WGS sequence"/>
</dbReference>
<dbReference type="AlphaFoldDB" id="A0A1F8ARD0"/>
<proteinExistence type="predicted"/>
<reference evidence="1 2" key="1">
    <citation type="journal article" date="2016" name="Nat. Commun.">
        <title>Thousands of microbial genomes shed light on interconnected biogeochemical processes in an aquifer system.</title>
        <authorList>
            <person name="Anantharaman K."/>
            <person name="Brown C.T."/>
            <person name="Hug L.A."/>
            <person name="Sharon I."/>
            <person name="Castelle C.J."/>
            <person name="Probst A.J."/>
            <person name="Thomas B.C."/>
            <person name="Singh A."/>
            <person name="Wilkins M.J."/>
            <person name="Karaoz U."/>
            <person name="Brodie E.L."/>
            <person name="Williams K.H."/>
            <person name="Hubbard S.S."/>
            <person name="Banfield J.F."/>
        </authorList>
    </citation>
    <scope>NUCLEOTIDE SEQUENCE [LARGE SCALE GENOMIC DNA]</scope>
</reference>
<name>A0A1F8ARD0_9BACT</name>
<accession>A0A1F8ARD0</accession>
<evidence type="ECO:0000313" key="2">
    <source>
        <dbReference type="Proteomes" id="UP000178603"/>
    </source>
</evidence>
<sequence>MSEKLTAAGLKVGDKFIIDTADGPHNAQVVKVVEYGIFYTPPAPEEAHVYMTLDGSITGIAGSPLRSDVIPEGGIPVKGIVAQRIVTKP</sequence>
<comment type="caution">
    <text evidence="1">The sequence shown here is derived from an EMBL/GenBank/DDBJ whole genome shotgun (WGS) entry which is preliminary data.</text>
</comment>
<evidence type="ECO:0000313" key="1">
    <source>
        <dbReference type="EMBL" id="OGM54231.1"/>
    </source>
</evidence>